<feature type="domain" description="YchJ-like middle NTF2-like" evidence="4">
    <location>
        <begin position="54"/>
        <end position="148"/>
    </location>
</feature>
<proteinExistence type="inferred from homology"/>
<dbReference type="Gene3D" id="3.10.450.50">
    <property type="match status" value="1"/>
</dbReference>
<dbReference type="InterPro" id="IPR023006">
    <property type="entry name" value="YchJ-like"/>
</dbReference>
<dbReference type="Pfam" id="PF17775">
    <property type="entry name" value="YchJ_M-like"/>
    <property type="match status" value="1"/>
</dbReference>
<name>A0A7X6KW01_9CELL</name>
<comment type="similarity">
    <text evidence="1 2">Belongs to the UPF0225 family.</text>
</comment>
<dbReference type="AlphaFoldDB" id="A0A7X6KW01"/>
<dbReference type="EMBL" id="JAAXOX010000004">
    <property type="protein sequence ID" value="NKY23130.1"/>
    <property type="molecule type" value="Genomic_DNA"/>
</dbReference>
<keyword evidence="6" id="KW-1185">Reference proteome</keyword>
<dbReference type="PANTHER" id="PTHR33747">
    <property type="entry name" value="UPF0225 PROTEIN SCO1677"/>
    <property type="match status" value="1"/>
</dbReference>
<gene>
    <name evidence="5" type="ORF">HGA03_10700</name>
</gene>
<feature type="compositionally biased region" description="Basic residues" evidence="3">
    <location>
        <begin position="1"/>
        <end position="18"/>
    </location>
</feature>
<evidence type="ECO:0000313" key="6">
    <source>
        <dbReference type="Proteomes" id="UP000581206"/>
    </source>
</evidence>
<dbReference type="InterPro" id="IPR004027">
    <property type="entry name" value="SEC_C_motif"/>
</dbReference>
<dbReference type="Pfam" id="PF02810">
    <property type="entry name" value="SEC-C"/>
    <property type="match status" value="1"/>
</dbReference>
<accession>A0A7X6KW01</accession>
<evidence type="ECO:0000259" key="4">
    <source>
        <dbReference type="Pfam" id="PF17775"/>
    </source>
</evidence>
<protein>
    <recommendedName>
        <fullName evidence="2">UPF0225 protein HGA03_10700</fullName>
    </recommendedName>
</protein>
<evidence type="ECO:0000313" key="5">
    <source>
        <dbReference type="EMBL" id="NKY23130.1"/>
    </source>
</evidence>
<dbReference type="Proteomes" id="UP000581206">
    <property type="component" value="Unassembled WGS sequence"/>
</dbReference>
<dbReference type="PANTHER" id="PTHR33747:SF1">
    <property type="entry name" value="ADENYLATE CYCLASE-ASSOCIATED CAP C-TERMINAL DOMAIN-CONTAINING PROTEIN"/>
    <property type="match status" value="1"/>
</dbReference>
<dbReference type="InterPro" id="IPR032710">
    <property type="entry name" value="NTF2-like_dom_sf"/>
</dbReference>
<evidence type="ECO:0000256" key="1">
    <source>
        <dbReference type="ARBA" id="ARBA00010839"/>
    </source>
</evidence>
<reference evidence="5 6" key="1">
    <citation type="submission" date="2020-04" db="EMBL/GenBank/DDBJ databases">
        <title>MicrobeNet Type strains.</title>
        <authorList>
            <person name="Nicholson A.C."/>
        </authorList>
    </citation>
    <scope>NUCLEOTIDE SEQUENCE [LARGE SCALE GENOMIC DNA]</scope>
    <source>
        <strain evidence="5 6">ATCC BAA-788</strain>
    </source>
</reference>
<sequence>MAVRRPSARHRPVHRVHRRGDNPRVSVTRCPCLSGLAYDDCCGRFHRGEAAAPTAEQLMRSRFSAFAVGDADYLLATWHPRTRPAAVELDPADRWYRLDVHTTDRGGPFDEAGLVEFTAYHRGPSGSGTLHEVSRFVREQGRWFYLDGQVS</sequence>
<comment type="caution">
    <text evidence="5">The sequence shown here is derived from an EMBL/GenBank/DDBJ whole genome shotgun (WGS) entry which is preliminary data.</text>
</comment>
<feature type="region of interest" description="Disordered" evidence="3">
    <location>
        <begin position="1"/>
        <end position="20"/>
    </location>
</feature>
<evidence type="ECO:0000256" key="3">
    <source>
        <dbReference type="SAM" id="MobiDB-lite"/>
    </source>
</evidence>
<dbReference type="HAMAP" id="MF_00612">
    <property type="entry name" value="UPF0225"/>
    <property type="match status" value="1"/>
</dbReference>
<organism evidence="5 6">
    <name type="scientific">Cellulomonas denverensis</name>
    <dbReference type="NCBI Taxonomy" id="264297"/>
    <lineage>
        <taxon>Bacteria</taxon>
        <taxon>Bacillati</taxon>
        <taxon>Actinomycetota</taxon>
        <taxon>Actinomycetes</taxon>
        <taxon>Micrococcales</taxon>
        <taxon>Cellulomonadaceae</taxon>
        <taxon>Cellulomonas</taxon>
    </lineage>
</organism>
<evidence type="ECO:0000256" key="2">
    <source>
        <dbReference type="HAMAP-Rule" id="MF_00612"/>
    </source>
</evidence>
<dbReference type="InterPro" id="IPR048469">
    <property type="entry name" value="YchJ-like_M"/>
</dbReference>
<dbReference type="SUPFAM" id="SSF54427">
    <property type="entry name" value="NTF2-like"/>
    <property type="match status" value="1"/>
</dbReference>